<dbReference type="AlphaFoldDB" id="A0A916ZJP8"/>
<keyword evidence="6 8" id="KW-0342">GTP-binding</keyword>
<evidence type="ECO:0000259" key="9">
    <source>
        <dbReference type="Pfam" id="PF12804"/>
    </source>
</evidence>
<keyword evidence="11" id="KW-1185">Reference proteome</keyword>
<keyword evidence="1 8" id="KW-0963">Cytoplasm</keyword>
<reference evidence="10" key="2">
    <citation type="submission" date="2020-09" db="EMBL/GenBank/DDBJ databases">
        <authorList>
            <person name="Sun Q."/>
            <person name="Zhou Y."/>
        </authorList>
    </citation>
    <scope>NUCLEOTIDE SEQUENCE</scope>
    <source>
        <strain evidence="10">CGMCC 1.15519</strain>
    </source>
</reference>
<dbReference type="PANTHER" id="PTHR19136">
    <property type="entry name" value="MOLYBDENUM COFACTOR GUANYLYLTRANSFERASE"/>
    <property type="match status" value="1"/>
</dbReference>
<dbReference type="GO" id="GO:0005737">
    <property type="term" value="C:cytoplasm"/>
    <property type="evidence" value="ECO:0007669"/>
    <property type="project" value="UniProtKB-SubCell"/>
</dbReference>
<dbReference type="EC" id="2.7.7.77" evidence="8"/>
<gene>
    <name evidence="8" type="primary">mobA</name>
    <name evidence="10" type="ORF">GCM10011529_04050</name>
</gene>
<dbReference type="InterPro" id="IPR025877">
    <property type="entry name" value="MobA-like_NTP_Trfase"/>
</dbReference>
<feature type="binding site" evidence="8">
    <location>
        <position position="93"/>
    </location>
    <ligand>
        <name>Mg(2+)</name>
        <dbReference type="ChEBI" id="CHEBI:18420"/>
    </ligand>
</feature>
<evidence type="ECO:0000256" key="5">
    <source>
        <dbReference type="ARBA" id="ARBA00022842"/>
    </source>
</evidence>
<accession>A0A916ZJP8</accession>
<dbReference type="GO" id="GO:0005525">
    <property type="term" value="F:GTP binding"/>
    <property type="evidence" value="ECO:0007669"/>
    <property type="project" value="UniProtKB-UniRule"/>
</dbReference>
<keyword evidence="7 8" id="KW-0501">Molybdenum cofactor biosynthesis</keyword>
<comment type="subcellular location">
    <subcellularLocation>
        <location evidence="8">Cytoplasm</location>
    </subcellularLocation>
</comment>
<evidence type="ECO:0000256" key="2">
    <source>
        <dbReference type="ARBA" id="ARBA00022679"/>
    </source>
</evidence>
<proteinExistence type="inferred from homology"/>
<comment type="cofactor">
    <cofactor evidence="8">
        <name>Mg(2+)</name>
        <dbReference type="ChEBI" id="CHEBI:18420"/>
    </cofactor>
</comment>
<comment type="domain">
    <text evidence="8">The N-terminal domain determines nucleotide recognition and specific binding, while the C-terminal domain determines the specific binding to the target protein.</text>
</comment>
<dbReference type="Proteomes" id="UP000635071">
    <property type="component" value="Unassembled WGS sequence"/>
</dbReference>
<evidence type="ECO:0000256" key="6">
    <source>
        <dbReference type="ARBA" id="ARBA00023134"/>
    </source>
</evidence>
<feature type="binding site" evidence="8">
    <location>
        <begin position="8"/>
        <end position="10"/>
    </location>
    <ligand>
        <name>GTP</name>
        <dbReference type="ChEBI" id="CHEBI:37565"/>
    </ligand>
</feature>
<dbReference type="InterPro" id="IPR029044">
    <property type="entry name" value="Nucleotide-diphossugar_trans"/>
</dbReference>
<keyword evidence="4 8" id="KW-0547">Nucleotide-binding</keyword>
<evidence type="ECO:0000256" key="8">
    <source>
        <dbReference type="HAMAP-Rule" id="MF_00316"/>
    </source>
</evidence>
<dbReference type="GO" id="GO:0006777">
    <property type="term" value="P:Mo-molybdopterin cofactor biosynthetic process"/>
    <property type="evidence" value="ECO:0007669"/>
    <property type="project" value="UniProtKB-KW"/>
</dbReference>
<dbReference type="RefSeq" id="WP_188761232.1">
    <property type="nucleotide sequence ID" value="NZ_BMJM01000001.1"/>
</dbReference>
<dbReference type="GO" id="GO:0046872">
    <property type="term" value="F:metal ion binding"/>
    <property type="evidence" value="ECO:0007669"/>
    <property type="project" value="UniProtKB-KW"/>
</dbReference>
<comment type="function">
    <text evidence="8">Transfers a GMP moiety from GTP to Mo-molybdopterin (Mo-MPT) cofactor (Moco or molybdenum cofactor) to form Mo-molybdopterin guanine dinucleotide (Mo-MGD) cofactor.</text>
</comment>
<comment type="subunit">
    <text evidence="8">Monomer.</text>
</comment>
<evidence type="ECO:0000313" key="10">
    <source>
        <dbReference type="EMBL" id="GGE00968.1"/>
    </source>
</evidence>
<name>A0A916ZJP8_9SPHN</name>
<keyword evidence="2 8" id="KW-0808">Transferase</keyword>
<protein>
    <recommendedName>
        <fullName evidence="8">Molybdenum cofactor guanylyltransferase</fullName>
        <shortName evidence="8">MoCo guanylyltransferase</shortName>
        <ecNumber evidence="8">2.7.7.77</ecNumber>
    </recommendedName>
    <alternativeName>
        <fullName evidence="8">GTP:molybdopterin guanylyltransferase</fullName>
    </alternativeName>
    <alternativeName>
        <fullName evidence="8">Mo-MPT guanylyltransferase</fullName>
    </alternativeName>
    <alternativeName>
        <fullName evidence="8">Molybdopterin guanylyltransferase</fullName>
    </alternativeName>
    <alternativeName>
        <fullName evidence="8">Molybdopterin-guanine dinucleotide synthase</fullName>
        <shortName evidence="8">MGD synthase</shortName>
    </alternativeName>
</protein>
<sequence>MRLLGAVLAGGKSSRFGSDKALARHQGVALIDHVINALAREAGAVVVVGRDYPNMTGIPDWPNPGLGPLGGLCAALRHAAATGYNHVLTAGCDLPNLPPDLARSLSPAPAYALGQPTIGLWPTTLASALGDHILAGNRSVHGWAEACYAHAIDLGKLANINTAADLAALR</sequence>
<dbReference type="HAMAP" id="MF_00316">
    <property type="entry name" value="MobA"/>
    <property type="match status" value="1"/>
</dbReference>
<feature type="binding site" evidence="8">
    <location>
        <position position="20"/>
    </location>
    <ligand>
        <name>GTP</name>
        <dbReference type="ChEBI" id="CHEBI:37565"/>
    </ligand>
</feature>
<dbReference type="Gene3D" id="3.90.550.10">
    <property type="entry name" value="Spore Coat Polysaccharide Biosynthesis Protein SpsA, Chain A"/>
    <property type="match status" value="1"/>
</dbReference>
<evidence type="ECO:0000256" key="3">
    <source>
        <dbReference type="ARBA" id="ARBA00022723"/>
    </source>
</evidence>
<evidence type="ECO:0000256" key="7">
    <source>
        <dbReference type="ARBA" id="ARBA00023150"/>
    </source>
</evidence>
<dbReference type="SUPFAM" id="SSF53448">
    <property type="entry name" value="Nucleotide-diphospho-sugar transferases"/>
    <property type="match status" value="1"/>
</dbReference>
<comment type="caution">
    <text evidence="8">Lacks conserved residue(s) required for the propagation of feature annotation.</text>
</comment>
<keyword evidence="5 8" id="KW-0460">Magnesium</keyword>
<dbReference type="Pfam" id="PF12804">
    <property type="entry name" value="NTP_transf_3"/>
    <property type="match status" value="1"/>
</dbReference>
<comment type="caution">
    <text evidence="10">The sequence shown here is derived from an EMBL/GenBank/DDBJ whole genome shotgun (WGS) entry which is preliminary data.</text>
</comment>
<dbReference type="InterPro" id="IPR013482">
    <property type="entry name" value="Molybde_CF_guanTrfase"/>
</dbReference>
<reference evidence="10" key="1">
    <citation type="journal article" date="2014" name="Int. J. Syst. Evol. Microbiol.">
        <title>Complete genome sequence of Corynebacterium casei LMG S-19264T (=DSM 44701T), isolated from a smear-ripened cheese.</title>
        <authorList>
            <consortium name="US DOE Joint Genome Institute (JGI-PGF)"/>
            <person name="Walter F."/>
            <person name="Albersmeier A."/>
            <person name="Kalinowski J."/>
            <person name="Ruckert C."/>
        </authorList>
    </citation>
    <scope>NUCLEOTIDE SEQUENCE</scope>
    <source>
        <strain evidence="10">CGMCC 1.15519</strain>
    </source>
</reference>
<dbReference type="CDD" id="cd02503">
    <property type="entry name" value="MobA"/>
    <property type="match status" value="1"/>
</dbReference>
<keyword evidence="3 8" id="KW-0479">Metal-binding</keyword>
<comment type="catalytic activity">
    <reaction evidence="8">
        <text>Mo-molybdopterin + GTP + H(+) = Mo-molybdopterin guanine dinucleotide + diphosphate</text>
        <dbReference type="Rhea" id="RHEA:34243"/>
        <dbReference type="ChEBI" id="CHEBI:15378"/>
        <dbReference type="ChEBI" id="CHEBI:33019"/>
        <dbReference type="ChEBI" id="CHEBI:37565"/>
        <dbReference type="ChEBI" id="CHEBI:71302"/>
        <dbReference type="ChEBI" id="CHEBI:71310"/>
        <dbReference type="EC" id="2.7.7.77"/>
    </reaction>
</comment>
<dbReference type="GO" id="GO:0061603">
    <property type="term" value="F:molybdenum cofactor guanylyltransferase activity"/>
    <property type="evidence" value="ECO:0007669"/>
    <property type="project" value="UniProtKB-EC"/>
</dbReference>
<comment type="similarity">
    <text evidence="8">Belongs to the MobA family.</text>
</comment>
<feature type="domain" description="MobA-like NTP transferase" evidence="9">
    <location>
        <begin position="5"/>
        <end position="108"/>
    </location>
</feature>
<evidence type="ECO:0000313" key="11">
    <source>
        <dbReference type="Proteomes" id="UP000635071"/>
    </source>
</evidence>
<feature type="binding site" evidence="8">
    <location>
        <position position="93"/>
    </location>
    <ligand>
        <name>GTP</name>
        <dbReference type="ChEBI" id="CHEBI:37565"/>
    </ligand>
</feature>
<dbReference type="EMBL" id="BMJM01000001">
    <property type="protein sequence ID" value="GGE00968.1"/>
    <property type="molecule type" value="Genomic_DNA"/>
</dbReference>
<organism evidence="10 11">
    <name type="scientific">Sandarakinorhabdus glacialis</name>
    <dbReference type="NCBI Taxonomy" id="1614636"/>
    <lineage>
        <taxon>Bacteria</taxon>
        <taxon>Pseudomonadati</taxon>
        <taxon>Pseudomonadota</taxon>
        <taxon>Alphaproteobacteria</taxon>
        <taxon>Sphingomonadales</taxon>
        <taxon>Sphingosinicellaceae</taxon>
        <taxon>Sandarakinorhabdus</taxon>
    </lineage>
</organism>
<dbReference type="PANTHER" id="PTHR19136:SF81">
    <property type="entry name" value="MOLYBDENUM COFACTOR GUANYLYLTRANSFERASE"/>
    <property type="match status" value="1"/>
</dbReference>
<evidence type="ECO:0000256" key="4">
    <source>
        <dbReference type="ARBA" id="ARBA00022741"/>
    </source>
</evidence>
<evidence type="ECO:0000256" key="1">
    <source>
        <dbReference type="ARBA" id="ARBA00022490"/>
    </source>
</evidence>